<accession>A0A8S5MXI5</accession>
<name>A0A8S5MXI5_9CAUD</name>
<proteinExistence type="predicted"/>
<evidence type="ECO:0000313" key="1">
    <source>
        <dbReference type="EMBL" id="DAD86754.1"/>
    </source>
</evidence>
<dbReference type="SUPFAM" id="SSF64484">
    <property type="entry name" value="beta and beta-prime subunits of DNA dependent RNA-polymerase"/>
    <property type="match status" value="1"/>
</dbReference>
<dbReference type="EMBL" id="BK015006">
    <property type="protein sequence ID" value="DAD86754.1"/>
    <property type="molecule type" value="Genomic_DNA"/>
</dbReference>
<sequence length="547" mass="62235">MTTPIKPFDVQLLIPTKERLARVPRITSTEIYDGTSEDFNPGGLYSQILFGQVGSQNRDYTFGYIKLNTELIHPTVRRWIRQLKRYYESIWRGEAFATWNPKTGEFDPADLGDDGADTGYHFFISHINELKFKRNTSARRNQMIDAYEKYRGQLTLVNHLVLPAGLRDLQAAQNGRTTEDESNDYYRRLLRLANSLENSPLQGAEINNVRLNMQMIVDDLYDYFLSLLDGKKGFLQSRFGARNLFLGTRNVISSMDMGADILGDPSAPTVDTILIGLFQCLKGSIPHIVYLMRNDRLYATSFPSRDGDAYLIHPTRLTRTNVQLDDIAIDRWVTIEGNEATIDAFSKDSFKTRPIMINGHYLGLIYQDDQKYQILSDITELPDGWDKDKVRPITYIEWLYLISHKAINEKKVEMTRYPVTGDGSSYIGDVYVKTTTPSIRLEKYEDGQPTGEFALEYPVLNGSFFQTMSPHGSRLPELGADFDGDKMSANFIHSKDAIEEINRNAGKRISVIRATGKLAYDIENDIVTRASLGLTAPPRGYRSKRGE</sequence>
<keyword evidence="1" id="KW-0804">Transcription</keyword>
<keyword evidence="1" id="KW-0240">DNA-directed RNA polymerase</keyword>
<reference evidence="1" key="1">
    <citation type="journal article" date="2021" name="Proc. Natl. Acad. Sci. U.S.A.">
        <title>A Catalog of Tens of Thousands of Viruses from Human Metagenomes Reveals Hidden Associations with Chronic Diseases.</title>
        <authorList>
            <person name="Tisza M.J."/>
            <person name="Buck C.B."/>
        </authorList>
    </citation>
    <scope>NUCLEOTIDE SEQUENCE</scope>
    <source>
        <strain evidence="1">Ct3wi9</strain>
    </source>
</reference>
<organism evidence="1">
    <name type="scientific">Myoviridae sp. ct3wi9</name>
    <dbReference type="NCBI Taxonomy" id="2826610"/>
    <lineage>
        <taxon>Viruses</taxon>
        <taxon>Duplodnaviria</taxon>
        <taxon>Heunggongvirae</taxon>
        <taxon>Uroviricota</taxon>
        <taxon>Caudoviricetes</taxon>
    </lineage>
</organism>
<dbReference type="GO" id="GO:0000428">
    <property type="term" value="C:DNA-directed RNA polymerase complex"/>
    <property type="evidence" value="ECO:0007669"/>
    <property type="project" value="UniProtKB-KW"/>
</dbReference>
<protein>
    <submittedName>
        <fullName evidence="1">DNA-directed RNA polymerase II subunit</fullName>
    </submittedName>
</protein>